<feature type="non-terminal residue" evidence="4">
    <location>
        <position position="236"/>
    </location>
</feature>
<comment type="caution">
    <text evidence="4">The sequence shown here is derived from an EMBL/GenBank/DDBJ whole genome shotgun (WGS) entry which is preliminary data.</text>
</comment>
<organism evidence="4 5">
    <name type="scientific">Eiseniibacteriota bacterium</name>
    <dbReference type="NCBI Taxonomy" id="2212470"/>
    <lineage>
        <taxon>Bacteria</taxon>
        <taxon>Candidatus Eiseniibacteriota</taxon>
    </lineage>
</organism>
<keyword evidence="2" id="KW-0067">ATP-binding</keyword>
<dbReference type="FunFam" id="3.40.50.300:FF:000006">
    <property type="entry name" value="DNA-binding transcriptional regulator NtrC"/>
    <property type="match status" value="1"/>
</dbReference>
<keyword evidence="1" id="KW-0547">Nucleotide-binding</keyword>
<feature type="domain" description="Sigma-54 factor interaction" evidence="3">
    <location>
        <begin position="31"/>
        <end position="236"/>
    </location>
</feature>
<evidence type="ECO:0000313" key="4">
    <source>
        <dbReference type="EMBL" id="TMQ57727.1"/>
    </source>
</evidence>
<dbReference type="Pfam" id="PF00158">
    <property type="entry name" value="Sigma54_activat"/>
    <property type="match status" value="1"/>
</dbReference>
<dbReference type="SMART" id="SM00382">
    <property type="entry name" value="AAA"/>
    <property type="match status" value="1"/>
</dbReference>
<dbReference type="InterPro" id="IPR025943">
    <property type="entry name" value="Sigma_54_int_dom_ATP-bd_2"/>
</dbReference>
<evidence type="ECO:0000256" key="2">
    <source>
        <dbReference type="ARBA" id="ARBA00022840"/>
    </source>
</evidence>
<dbReference type="EMBL" id="VBOS01000110">
    <property type="protein sequence ID" value="TMQ57727.1"/>
    <property type="molecule type" value="Genomic_DNA"/>
</dbReference>
<name>A0A538T263_UNCEI</name>
<dbReference type="SUPFAM" id="SSF52540">
    <property type="entry name" value="P-loop containing nucleoside triphosphate hydrolases"/>
    <property type="match status" value="1"/>
</dbReference>
<dbReference type="GO" id="GO:0005524">
    <property type="term" value="F:ATP binding"/>
    <property type="evidence" value="ECO:0007669"/>
    <property type="project" value="UniProtKB-KW"/>
</dbReference>
<dbReference type="PROSITE" id="PS00676">
    <property type="entry name" value="SIGMA54_INTERACT_2"/>
    <property type="match status" value="1"/>
</dbReference>
<dbReference type="InterPro" id="IPR002078">
    <property type="entry name" value="Sigma_54_int"/>
</dbReference>
<protein>
    <submittedName>
        <fullName evidence="4">Sigma-54-dependent Fis family transcriptional regulator</fullName>
    </submittedName>
</protein>
<reference evidence="4 5" key="1">
    <citation type="journal article" date="2019" name="Nat. Microbiol.">
        <title>Mediterranean grassland soil C-N compound turnover is dependent on rainfall and depth, and is mediated by genomically divergent microorganisms.</title>
        <authorList>
            <person name="Diamond S."/>
            <person name="Andeer P.F."/>
            <person name="Li Z."/>
            <person name="Crits-Christoph A."/>
            <person name="Burstein D."/>
            <person name="Anantharaman K."/>
            <person name="Lane K.R."/>
            <person name="Thomas B.C."/>
            <person name="Pan C."/>
            <person name="Northen T.R."/>
            <person name="Banfield J.F."/>
        </authorList>
    </citation>
    <scope>NUCLEOTIDE SEQUENCE [LARGE SCALE GENOMIC DNA]</scope>
    <source>
        <strain evidence="4">WS_2</strain>
    </source>
</reference>
<dbReference type="AlphaFoldDB" id="A0A538T263"/>
<sequence>MKPASRDEVLGVVGRLEEKLRGRQAAPVAGLVGGSPLIAAVGAMAPLLARCREAVLILGETGTGKELLARAVHDLGPRRDGPFVAHNMAATPSELAESVFFGHVRGAFSGASADHAGLFEQAAGGTLFLDEVDSFPLGLQAKLLRVLEGGRVQRVGSNFERTLDARILATSATDLGERVESGRFRADLYYRLRQLEVTMPALRDHLEDVPMLVEHFLAEVAPAPGRSLHVADEAMD</sequence>
<dbReference type="PANTHER" id="PTHR32071">
    <property type="entry name" value="TRANSCRIPTIONAL REGULATORY PROTEIN"/>
    <property type="match status" value="1"/>
</dbReference>
<dbReference type="PROSITE" id="PS50045">
    <property type="entry name" value="SIGMA54_INTERACT_4"/>
    <property type="match status" value="1"/>
</dbReference>
<dbReference type="InterPro" id="IPR003593">
    <property type="entry name" value="AAA+_ATPase"/>
</dbReference>
<dbReference type="CDD" id="cd00009">
    <property type="entry name" value="AAA"/>
    <property type="match status" value="1"/>
</dbReference>
<evidence type="ECO:0000256" key="1">
    <source>
        <dbReference type="ARBA" id="ARBA00022741"/>
    </source>
</evidence>
<proteinExistence type="predicted"/>
<dbReference type="Gene3D" id="3.40.50.300">
    <property type="entry name" value="P-loop containing nucleotide triphosphate hydrolases"/>
    <property type="match status" value="1"/>
</dbReference>
<gene>
    <name evidence="4" type="ORF">E6K72_03465</name>
</gene>
<evidence type="ECO:0000259" key="3">
    <source>
        <dbReference type="PROSITE" id="PS50045"/>
    </source>
</evidence>
<accession>A0A538T263</accession>
<dbReference type="InterPro" id="IPR027417">
    <property type="entry name" value="P-loop_NTPase"/>
</dbReference>
<dbReference type="GO" id="GO:0006355">
    <property type="term" value="P:regulation of DNA-templated transcription"/>
    <property type="evidence" value="ECO:0007669"/>
    <property type="project" value="InterPro"/>
</dbReference>
<evidence type="ECO:0000313" key="5">
    <source>
        <dbReference type="Proteomes" id="UP000317716"/>
    </source>
</evidence>
<dbReference type="InterPro" id="IPR025662">
    <property type="entry name" value="Sigma_54_int_dom_ATP-bd_1"/>
</dbReference>
<dbReference type="Proteomes" id="UP000317716">
    <property type="component" value="Unassembled WGS sequence"/>
</dbReference>
<dbReference type="PROSITE" id="PS00675">
    <property type="entry name" value="SIGMA54_INTERACT_1"/>
    <property type="match status" value="1"/>
</dbReference>